<protein>
    <submittedName>
        <fullName evidence="11">Cation-translocating P-type ATPase</fullName>
    </submittedName>
</protein>
<feature type="transmembrane region" description="Helical" evidence="9">
    <location>
        <begin position="833"/>
        <end position="850"/>
    </location>
</feature>
<feature type="domain" description="Cation-transporting P-type ATPase N-terminal" evidence="10">
    <location>
        <begin position="3"/>
        <end position="76"/>
    </location>
</feature>
<dbReference type="SFLD" id="SFLDF00027">
    <property type="entry name" value="p-type_atpase"/>
    <property type="match status" value="1"/>
</dbReference>
<evidence type="ECO:0000259" key="10">
    <source>
        <dbReference type="SMART" id="SM00831"/>
    </source>
</evidence>
<dbReference type="Pfam" id="PF13246">
    <property type="entry name" value="Cation_ATPase"/>
    <property type="match status" value="1"/>
</dbReference>
<organism evidence="11 12">
    <name type="scientific">Lentihominibacter faecis</name>
    <dbReference type="NCBI Taxonomy" id="2764712"/>
    <lineage>
        <taxon>Bacteria</taxon>
        <taxon>Bacillati</taxon>
        <taxon>Bacillota</taxon>
        <taxon>Clostridia</taxon>
        <taxon>Peptostreptococcales</taxon>
        <taxon>Anaerovoracaceae</taxon>
        <taxon>Lentihominibacter</taxon>
    </lineage>
</organism>
<evidence type="ECO:0000256" key="1">
    <source>
        <dbReference type="ARBA" id="ARBA00004141"/>
    </source>
</evidence>
<dbReference type="SUPFAM" id="SSF56784">
    <property type="entry name" value="HAD-like"/>
    <property type="match status" value="1"/>
</dbReference>
<dbReference type="NCBIfam" id="TIGR01494">
    <property type="entry name" value="ATPase_P-type"/>
    <property type="match status" value="2"/>
</dbReference>
<dbReference type="SFLD" id="SFLDS00003">
    <property type="entry name" value="Haloacid_Dehalogenase"/>
    <property type="match status" value="1"/>
</dbReference>
<keyword evidence="5" id="KW-0067">ATP-binding</keyword>
<feature type="transmembrane region" description="Helical" evidence="9">
    <location>
        <begin position="244"/>
        <end position="263"/>
    </location>
</feature>
<evidence type="ECO:0000256" key="9">
    <source>
        <dbReference type="SAM" id="Phobius"/>
    </source>
</evidence>
<keyword evidence="3 9" id="KW-0812">Transmembrane</keyword>
<evidence type="ECO:0000256" key="4">
    <source>
        <dbReference type="ARBA" id="ARBA00022741"/>
    </source>
</evidence>
<dbReference type="InterPro" id="IPR044492">
    <property type="entry name" value="P_typ_ATPase_HD_dom"/>
</dbReference>
<dbReference type="InterPro" id="IPR036412">
    <property type="entry name" value="HAD-like_sf"/>
</dbReference>
<dbReference type="InterPro" id="IPR004014">
    <property type="entry name" value="ATPase_P-typ_cation-transptr_N"/>
</dbReference>
<keyword evidence="8 9" id="KW-0472">Membrane</keyword>
<dbReference type="RefSeq" id="WP_249287487.1">
    <property type="nucleotide sequence ID" value="NZ_JACRWC010000109.1"/>
</dbReference>
<evidence type="ECO:0000256" key="7">
    <source>
        <dbReference type="ARBA" id="ARBA00022989"/>
    </source>
</evidence>
<dbReference type="Pfam" id="PF00689">
    <property type="entry name" value="Cation_ATPase_C"/>
    <property type="match status" value="1"/>
</dbReference>
<comment type="caution">
    <text evidence="11">The sequence shown here is derived from an EMBL/GenBank/DDBJ whole genome shotgun (WGS) entry which is preliminary data.</text>
</comment>
<gene>
    <name evidence="11" type="ORF">H8876_09155</name>
</gene>
<comment type="similarity">
    <text evidence="2">Belongs to the cation transport ATPase (P-type) (TC 3.A.3) family. Type IIA subfamily.</text>
</comment>
<evidence type="ECO:0000313" key="12">
    <source>
        <dbReference type="Proteomes" id="UP000644115"/>
    </source>
</evidence>
<proteinExistence type="inferred from homology"/>
<dbReference type="PRINTS" id="PR00119">
    <property type="entry name" value="CATATPASE"/>
</dbReference>
<dbReference type="InterPro" id="IPR023299">
    <property type="entry name" value="ATPase_P-typ_cyto_dom_N"/>
</dbReference>
<evidence type="ECO:0000256" key="5">
    <source>
        <dbReference type="ARBA" id="ARBA00022840"/>
    </source>
</evidence>
<dbReference type="FunFam" id="3.40.50.1000:FF:000001">
    <property type="entry name" value="Phospholipid-transporting ATPase IC"/>
    <property type="match status" value="1"/>
</dbReference>
<dbReference type="SMART" id="SM00831">
    <property type="entry name" value="Cation_ATPase_N"/>
    <property type="match status" value="1"/>
</dbReference>
<sequence length="894" mass="96553">MKEFYQMTSQEAKIAINGSEAPLTEEQVAANRERYGPNALAEGKKKSVAQIFLEQFKDFLVVILIIAAIVSGVLGDFESAAVILIVITLNAVLGTVQTVKAEQSLDSLKKMSAPEAKVLRNGQFVKIPSAEITVGDLVSLEAGDFVPADGRIVENAGLKVDESALTGESLGVDKDSRAIEGEAPLGDRLCMVYSGSFVTYGRGEFLVTSIGMETEVGKIATLLSTTKEKRTPLQMNLDNFGKKLSILILVFCGILFGISVLRGEAIGDAFLFAIALAVAAIPEALSSIVTIVLSFGTQKMAREHAIIRKLQAVEGLGSVSVICSDKTGTLTQNKMTVEDYYVHGRKIKADDIDLNNPEEMQLLLTSMLCNDSSIAEGKELGDPTETALINIGSKLGVSYETERAACSRVGEIPFDSDRKLMSTCNRISGERAAFFERAEKSDVAEGRDWMLTKGAVDVLLDRVTKIQTSGGVREITERDKAEIAACNQSFSENGLRVLAFAYKKIEEGLIPQLDDEQDLVFLGLISMMDPPREESKAAVAECIRAGIKPVMITGDHKVTAAAIAKKIGILKDESEACEGASIDGMTDEELREHVDHISVYARVSPEHKIRIVRAWQDKGNIVAMTGDGVNDAPALKQADIGVAMGITGTEVSKDASSMILTDDNFATIVKAVENGRNLYKNIKYAIQFLLSGNFGAILVVLFASVFALPVPFAPVHLLFINLLTDSLPAIALGLEPHRRELMNEKPRPADESILTGEFLARIGAGGVSICVMTTVAFLIGYHGWFTAADLGGSALLGSTMAFGTLCVSRLFHGFNCKSDRPVVFTRKVWNNKWLIGAFVLGMILITLAIACPGLDHVFKVQTLGLPQLMTVYGLAFLNIPVIQLVKAIREKLCR</sequence>
<feature type="transmembrane region" description="Helical" evidence="9">
    <location>
        <begin position="790"/>
        <end position="812"/>
    </location>
</feature>
<dbReference type="InterPro" id="IPR059000">
    <property type="entry name" value="ATPase_P-type_domA"/>
</dbReference>
<feature type="transmembrane region" description="Helical" evidence="9">
    <location>
        <begin position="684"/>
        <end position="709"/>
    </location>
</feature>
<dbReference type="PANTHER" id="PTHR42861">
    <property type="entry name" value="CALCIUM-TRANSPORTING ATPASE"/>
    <property type="match status" value="1"/>
</dbReference>
<dbReference type="InterPro" id="IPR018303">
    <property type="entry name" value="ATPase_P-typ_P_site"/>
</dbReference>
<dbReference type="GO" id="GO:0016020">
    <property type="term" value="C:membrane"/>
    <property type="evidence" value="ECO:0007669"/>
    <property type="project" value="UniProtKB-SubCell"/>
</dbReference>
<feature type="transmembrane region" description="Helical" evidence="9">
    <location>
        <begin position="80"/>
        <end position="99"/>
    </location>
</feature>
<evidence type="ECO:0000256" key="3">
    <source>
        <dbReference type="ARBA" id="ARBA00022692"/>
    </source>
</evidence>
<reference evidence="11" key="1">
    <citation type="submission" date="2020-08" db="EMBL/GenBank/DDBJ databases">
        <authorList>
            <person name="Liu C."/>
            <person name="Sun Q."/>
        </authorList>
    </citation>
    <scope>NUCLEOTIDE SEQUENCE</scope>
    <source>
        <strain evidence="11">BX16</strain>
    </source>
</reference>
<feature type="transmembrane region" description="Helical" evidence="9">
    <location>
        <begin position="715"/>
        <end position="737"/>
    </location>
</feature>
<dbReference type="AlphaFoldDB" id="A0A923NFJ9"/>
<dbReference type="EMBL" id="JACRWC010000109">
    <property type="protein sequence ID" value="MBC6000166.1"/>
    <property type="molecule type" value="Genomic_DNA"/>
</dbReference>
<comment type="subcellular location">
    <subcellularLocation>
        <location evidence="1">Membrane</location>
        <topology evidence="1">Multi-pass membrane protein</topology>
    </subcellularLocation>
</comment>
<dbReference type="FunFam" id="3.40.50.1000:FF:000028">
    <property type="entry name" value="Calcium-transporting P-type ATPase, putative"/>
    <property type="match status" value="1"/>
</dbReference>
<name>A0A923NFJ9_9FIRM</name>
<evidence type="ECO:0000313" key="11">
    <source>
        <dbReference type="EMBL" id="MBC6000166.1"/>
    </source>
</evidence>
<dbReference type="SFLD" id="SFLDG00002">
    <property type="entry name" value="C1.7:_P-type_atpase_like"/>
    <property type="match status" value="1"/>
</dbReference>
<feature type="transmembrane region" description="Helical" evidence="9">
    <location>
        <begin position="870"/>
        <end position="888"/>
    </location>
</feature>
<keyword evidence="7 9" id="KW-1133">Transmembrane helix</keyword>
<dbReference type="Gene3D" id="3.40.1110.10">
    <property type="entry name" value="Calcium-transporting ATPase, cytoplasmic domain N"/>
    <property type="match status" value="1"/>
</dbReference>
<evidence type="ECO:0000256" key="6">
    <source>
        <dbReference type="ARBA" id="ARBA00022967"/>
    </source>
</evidence>
<accession>A0A923NFJ9</accession>
<dbReference type="PROSITE" id="PS00154">
    <property type="entry name" value="ATPASE_E1_E2"/>
    <property type="match status" value="1"/>
</dbReference>
<keyword evidence="4" id="KW-0547">Nucleotide-binding</keyword>
<dbReference type="Pfam" id="PF00122">
    <property type="entry name" value="E1-E2_ATPase"/>
    <property type="match status" value="1"/>
</dbReference>
<feature type="transmembrane region" description="Helical" evidence="9">
    <location>
        <begin position="269"/>
        <end position="293"/>
    </location>
</feature>
<dbReference type="Pfam" id="PF00690">
    <property type="entry name" value="Cation_ATPase_N"/>
    <property type="match status" value="1"/>
</dbReference>
<evidence type="ECO:0000256" key="8">
    <source>
        <dbReference type="ARBA" id="ARBA00023136"/>
    </source>
</evidence>
<keyword evidence="6" id="KW-1278">Translocase</keyword>
<dbReference type="SUPFAM" id="SSF81665">
    <property type="entry name" value="Calcium ATPase, transmembrane domain M"/>
    <property type="match status" value="1"/>
</dbReference>
<dbReference type="InterPro" id="IPR001757">
    <property type="entry name" value="P_typ_ATPase"/>
</dbReference>
<feature type="transmembrane region" description="Helical" evidence="9">
    <location>
        <begin position="56"/>
        <end position="74"/>
    </location>
</feature>
<dbReference type="PRINTS" id="PR00120">
    <property type="entry name" value="HATPASE"/>
</dbReference>
<keyword evidence="12" id="KW-1185">Reference proteome</keyword>
<feature type="transmembrane region" description="Helical" evidence="9">
    <location>
        <begin position="758"/>
        <end position="784"/>
    </location>
</feature>
<dbReference type="SUPFAM" id="SSF81660">
    <property type="entry name" value="Metal cation-transporting ATPase, ATP-binding domain N"/>
    <property type="match status" value="1"/>
</dbReference>
<dbReference type="GO" id="GO:0016887">
    <property type="term" value="F:ATP hydrolysis activity"/>
    <property type="evidence" value="ECO:0007669"/>
    <property type="project" value="InterPro"/>
</dbReference>
<dbReference type="InterPro" id="IPR023298">
    <property type="entry name" value="ATPase_P-typ_TM_dom_sf"/>
</dbReference>
<dbReference type="Proteomes" id="UP000644115">
    <property type="component" value="Unassembled WGS sequence"/>
</dbReference>
<dbReference type="Gene3D" id="1.20.1110.10">
    <property type="entry name" value="Calcium-transporting ATPase, transmembrane domain"/>
    <property type="match status" value="1"/>
</dbReference>
<dbReference type="InterPro" id="IPR008250">
    <property type="entry name" value="ATPase_P-typ_transduc_dom_A_sf"/>
</dbReference>
<dbReference type="Gene3D" id="2.70.150.10">
    <property type="entry name" value="Calcium-transporting ATPase, cytoplasmic transduction domain A"/>
    <property type="match status" value="1"/>
</dbReference>
<dbReference type="CDD" id="cd02089">
    <property type="entry name" value="P-type_ATPase_Ca_prok"/>
    <property type="match status" value="1"/>
</dbReference>
<dbReference type="SUPFAM" id="SSF81653">
    <property type="entry name" value="Calcium ATPase, transduction domain A"/>
    <property type="match status" value="1"/>
</dbReference>
<evidence type="ECO:0000256" key="2">
    <source>
        <dbReference type="ARBA" id="ARBA00005675"/>
    </source>
</evidence>
<dbReference type="Gene3D" id="3.40.50.1000">
    <property type="entry name" value="HAD superfamily/HAD-like"/>
    <property type="match status" value="1"/>
</dbReference>
<dbReference type="InterPro" id="IPR006068">
    <property type="entry name" value="ATPase_P-typ_cation-transptr_C"/>
</dbReference>
<dbReference type="GO" id="GO:0005524">
    <property type="term" value="F:ATP binding"/>
    <property type="evidence" value="ECO:0007669"/>
    <property type="project" value="UniProtKB-KW"/>
</dbReference>
<dbReference type="InterPro" id="IPR023214">
    <property type="entry name" value="HAD_sf"/>
</dbReference>